<sequence>MNNSKKMMIGLLALIFVFGTATTQAAPNKSTASSSAAKAPIVVEADELYFSDSTGDLYAKGNVQIKQNDDKVEADRLNGNTRKNEVWTDGKALLSRPGMELTTTGMRYNLNDHSGSMQSSKGTIEKLHITSKSITTTPAQTSLNEGTITGCPAEVPDYHISADRVEIWPGDKMIAYNAKFWIKNTVIFSLPKYQSSLQEGEGASVAFPKPSYSSDNGFGISQHLEYPFSPHLAAFADLDYYSRVDFKPMYGLISRNGNFTAKLGYGNEENDDHDWIKKEPELSFKLDSQRLGSSPLRLNASAAWGQWNEGKVRGTHSGFKLYLSHDPIALGSKAALKIGTGFDRNFYGYNDANNSVLHFDSLLDMNPSSRLNTWIGYSYSSNIGTTPYEFDRIDVSKEGRIGFMYQVDRLNGLGVKVRYDLEHGHTEDIDYTWRRNLHCFEADITYRAKRSEVRVKVDAVKW</sequence>
<dbReference type="Proteomes" id="UP000295063">
    <property type="component" value="Unassembled WGS sequence"/>
</dbReference>
<evidence type="ECO:0000256" key="1">
    <source>
        <dbReference type="SAM" id="SignalP"/>
    </source>
</evidence>
<gene>
    <name evidence="2" type="ORF">EV210_1094</name>
</gene>
<dbReference type="RefSeq" id="WP_132081612.1">
    <property type="nucleotide sequence ID" value="NZ_SLUI01000009.1"/>
</dbReference>
<name>A0A4R1Q3V8_9FIRM</name>
<comment type="caution">
    <text evidence="2">The sequence shown here is derived from an EMBL/GenBank/DDBJ whole genome shotgun (WGS) entry which is preliminary data.</text>
</comment>
<dbReference type="InterPro" id="IPR050218">
    <property type="entry name" value="LptD"/>
</dbReference>
<organism evidence="2 3">
    <name type="scientific">Anaerospora hongkongensis</name>
    <dbReference type="NCBI Taxonomy" id="244830"/>
    <lineage>
        <taxon>Bacteria</taxon>
        <taxon>Bacillati</taxon>
        <taxon>Bacillota</taxon>
        <taxon>Negativicutes</taxon>
        <taxon>Selenomonadales</taxon>
        <taxon>Sporomusaceae</taxon>
        <taxon>Anaerospora</taxon>
    </lineage>
</organism>
<dbReference type="AlphaFoldDB" id="A0A4R1Q3V8"/>
<reference evidence="2 3" key="1">
    <citation type="submission" date="2019-03" db="EMBL/GenBank/DDBJ databases">
        <title>Genomic Encyclopedia of Type Strains, Phase IV (KMG-IV): sequencing the most valuable type-strain genomes for metagenomic binning, comparative biology and taxonomic classification.</title>
        <authorList>
            <person name="Goeker M."/>
        </authorList>
    </citation>
    <scope>NUCLEOTIDE SEQUENCE [LARGE SCALE GENOMIC DNA]</scope>
    <source>
        <strain evidence="2 3">DSM 15969</strain>
    </source>
</reference>
<dbReference type="InterPro" id="IPR010664">
    <property type="entry name" value="LipoPS_assembly_LptC-rel"/>
</dbReference>
<protein>
    <submittedName>
        <fullName evidence="2">LPS-assembly protein</fullName>
    </submittedName>
</protein>
<keyword evidence="1" id="KW-0732">Signal</keyword>
<accession>A0A4R1Q3V8</accession>
<dbReference type="PANTHER" id="PTHR30189">
    <property type="entry name" value="LPS-ASSEMBLY PROTEIN"/>
    <property type="match status" value="1"/>
</dbReference>
<feature type="chain" id="PRO_5020621291" evidence="1">
    <location>
        <begin position="26"/>
        <end position="462"/>
    </location>
</feature>
<feature type="signal peptide" evidence="1">
    <location>
        <begin position="1"/>
        <end position="25"/>
    </location>
</feature>
<dbReference type="Gene3D" id="2.60.450.10">
    <property type="entry name" value="Lipopolysaccharide (LPS) transport protein A like domain"/>
    <property type="match status" value="1"/>
</dbReference>
<dbReference type="OrthoDB" id="1629906at2"/>
<dbReference type="PANTHER" id="PTHR30189:SF1">
    <property type="entry name" value="LPS-ASSEMBLY PROTEIN LPTD"/>
    <property type="match status" value="1"/>
</dbReference>
<evidence type="ECO:0000313" key="2">
    <source>
        <dbReference type="EMBL" id="TCL36055.1"/>
    </source>
</evidence>
<dbReference type="GO" id="GO:1990351">
    <property type="term" value="C:transporter complex"/>
    <property type="evidence" value="ECO:0007669"/>
    <property type="project" value="TreeGrafter"/>
</dbReference>
<dbReference type="Pfam" id="PF06835">
    <property type="entry name" value="LptC"/>
    <property type="match status" value="1"/>
</dbReference>
<dbReference type="EMBL" id="SLUI01000009">
    <property type="protein sequence ID" value="TCL36055.1"/>
    <property type="molecule type" value="Genomic_DNA"/>
</dbReference>
<proteinExistence type="predicted"/>
<dbReference type="GO" id="GO:0009279">
    <property type="term" value="C:cell outer membrane"/>
    <property type="evidence" value="ECO:0007669"/>
    <property type="project" value="TreeGrafter"/>
</dbReference>
<evidence type="ECO:0000313" key="3">
    <source>
        <dbReference type="Proteomes" id="UP000295063"/>
    </source>
</evidence>
<keyword evidence="3" id="KW-1185">Reference proteome</keyword>